<accession>A0A521C8Q0</accession>
<keyword evidence="1" id="KW-0472">Membrane</keyword>
<dbReference type="AlphaFoldDB" id="A0A521C8Q0"/>
<protein>
    <recommendedName>
        <fullName evidence="4">DUF3592 domain-containing protein</fullName>
    </recommendedName>
</protein>
<evidence type="ECO:0008006" key="4">
    <source>
        <dbReference type="Google" id="ProtNLM"/>
    </source>
</evidence>
<keyword evidence="1" id="KW-0812">Transmembrane</keyword>
<dbReference type="Proteomes" id="UP000315971">
    <property type="component" value="Unassembled WGS sequence"/>
</dbReference>
<reference evidence="2 3" key="1">
    <citation type="submission" date="2017-05" db="EMBL/GenBank/DDBJ databases">
        <authorList>
            <person name="Varghese N."/>
            <person name="Submissions S."/>
        </authorList>
    </citation>
    <scope>NUCLEOTIDE SEQUENCE [LARGE SCALE GENOMIC DNA]</scope>
    <source>
        <strain evidence="2 3">DSM 21342</strain>
    </source>
</reference>
<evidence type="ECO:0000313" key="2">
    <source>
        <dbReference type="EMBL" id="SMO55819.1"/>
    </source>
</evidence>
<evidence type="ECO:0000313" key="3">
    <source>
        <dbReference type="Proteomes" id="UP000315971"/>
    </source>
</evidence>
<feature type="transmembrane region" description="Helical" evidence="1">
    <location>
        <begin position="56"/>
        <end position="76"/>
    </location>
</feature>
<proteinExistence type="predicted"/>
<evidence type="ECO:0000256" key="1">
    <source>
        <dbReference type="SAM" id="Phobius"/>
    </source>
</evidence>
<gene>
    <name evidence="2" type="ORF">SAMN06265350_103293</name>
</gene>
<keyword evidence="3" id="KW-1185">Reference proteome</keyword>
<organism evidence="2 3">
    <name type="scientific">Solitalea koreensis</name>
    <dbReference type="NCBI Taxonomy" id="543615"/>
    <lineage>
        <taxon>Bacteria</taxon>
        <taxon>Pseudomonadati</taxon>
        <taxon>Bacteroidota</taxon>
        <taxon>Sphingobacteriia</taxon>
        <taxon>Sphingobacteriales</taxon>
        <taxon>Sphingobacteriaceae</taxon>
        <taxon>Solitalea</taxon>
    </lineage>
</organism>
<keyword evidence="1" id="KW-1133">Transmembrane helix</keyword>
<dbReference type="EMBL" id="FXSZ01000003">
    <property type="protein sequence ID" value="SMO55819.1"/>
    <property type="molecule type" value="Genomic_DNA"/>
</dbReference>
<name>A0A521C8Q0_9SPHI</name>
<sequence>MYEVTDFMQSFARVANAREQGQGCLLLRMVPYNTLEPIGMKDISKKIESFREKNSIVLQLIGIAVIVGAFIIMVLINEERFKRRTEISNAVIVKIGSTNRGELTLDYEFRLQDRLYKGGGVYSVISINSSDFRGRSFPVIYEKNKPENNGLLLAPSDLQNTIFLIQIVYNG</sequence>